<reference evidence="1" key="1">
    <citation type="submission" date="2014-11" db="EMBL/GenBank/DDBJ databases">
        <authorList>
            <person name="Amaro Gonzalez C."/>
        </authorList>
    </citation>
    <scope>NUCLEOTIDE SEQUENCE</scope>
</reference>
<proteinExistence type="predicted"/>
<organism evidence="1">
    <name type="scientific">Anguilla anguilla</name>
    <name type="common">European freshwater eel</name>
    <name type="synonym">Muraena anguilla</name>
    <dbReference type="NCBI Taxonomy" id="7936"/>
    <lineage>
        <taxon>Eukaryota</taxon>
        <taxon>Metazoa</taxon>
        <taxon>Chordata</taxon>
        <taxon>Craniata</taxon>
        <taxon>Vertebrata</taxon>
        <taxon>Euteleostomi</taxon>
        <taxon>Actinopterygii</taxon>
        <taxon>Neopterygii</taxon>
        <taxon>Teleostei</taxon>
        <taxon>Anguilliformes</taxon>
        <taxon>Anguillidae</taxon>
        <taxon>Anguilla</taxon>
    </lineage>
</organism>
<dbReference type="AlphaFoldDB" id="A0A0E9SAF8"/>
<evidence type="ECO:0000313" key="1">
    <source>
        <dbReference type="EMBL" id="JAH37685.1"/>
    </source>
</evidence>
<dbReference type="EMBL" id="GBXM01070892">
    <property type="protein sequence ID" value="JAH37685.1"/>
    <property type="molecule type" value="Transcribed_RNA"/>
</dbReference>
<reference evidence="1" key="2">
    <citation type="journal article" date="2015" name="Fish Shellfish Immunol.">
        <title>Early steps in the European eel (Anguilla anguilla)-Vibrio vulnificus interaction in the gills: Role of the RtxA13 toxin.</title>
        <authorList>
            <person name="Callol A."/>
            <person name="Pajuelo D."/>
            <person name="Ebbesson L."/>
            <person name="Teles M."/>
            <person name="MacKenzie S."/>
            <person name="Amaro C."/>
        </authorList>
    </citation>
    <scope>NUCLEOTIDE SEQUENCE</scope>
</reference>
<accession>A0A0E9SAF8</accession>
<protein>
    <submittedName>
        <fullName evidence="1">Uncharacterized protein</fullName>
    </submittedName>
</protein>
<name>A0A0E9SAF8_ANGAN</name>
<sequence length="48" mass="5799">MICIGSQAYIVRLFEKKLLLFQMKQKFIQHCDSSVRLFFISEKQFKNI</sequence>